<feature type="region of interest" description="Disordered" evidence="1">
    <location>
        <begin position="1"/>
        <end position="55"/>
    </location>
</feature>
<evidence type="ECO:0000256" key="1">
    <source>
        <dbReference type="SAM" id="MobiDB-lite"/>
    </source>
</evidence>
<evidence type="ECO:0000313" key="2">
    <source>
        <dbReference type="EMBL" id="CAK7933717.1"/>
    </source>
</evidence>
<evidence type="ECO:0000313" key="3">
    <source>
        <dbReference type="Proteomes" id="UP001162060"/>
    </source>
</evidence>
<dbReference type="EMBL" id="CAKLBY020000195">
    <property type="protein sequence ID" value="CAK7933717.1"/>
    <property type="molecule type" value="Genomic_DNA"/>
</dbReference>
<reference evidence="2" key="1">
    <citation type="submission" date="2024-01" db="EMBL/GenBank/DDBJ databases">
        <authorList>
            <person name="Webb A."/>
        </authorList>
    </citation>
    <scope>NUCLEOTIDE SEQUENCE</scope>
    <source>
        <strain evidence="2">Pm1</strain>
    </source>
</reference>
<comment type="caution">
    <text evidence="2">The sequence shown here is derived from an EMBL/GenBank/DDBJ whole genome shotgun (WGS) entry which is preliminary data.</text>
</comment>
<feature type="compositionally biased region" description="Basic and acidic residues" evidence="1">
    <location>
        <begin position="17"/>
        <end position="33"/>
    </location>
</feature>
<organism evidence="2 3">
    <name type="scientific">Peronospora matthiolae</name>
    <dbReference type="NCBI Taxonomy" id="2874970"/>
    <lineage>
        <taxon>Eukaryota</taxon>
        <taxon>Sar</taxon>
        <taxon>Stramenopiles</taxon>
        <taxon>Oomycota</taxon>
        <taxon>Peronosporomycetes</taxon>
        <taxon>Peronosporales</taxon>
        <taxon>Peronosporaceae</taxon>
        <taxon>Peronospora</taxon>
    </lineage>
</organism>
<protein>
    <submittedName>
        <fullName evidence="2">Uncharacterized protein</fullName>
    </submittedName>
</protein>
<sequence length="167" mass="18330">MEPSDTQWAVANAIPARDGKGKPSSKRELKENGSCRGVRSSAKPRSARSKQEAKSAARFQTRVPKYSFVNGSGEGTIVHLIIVQETLFSYAQTNRSKTRWFNREAANKCFLTEFGADTPGYSIASGRISVNYQLVLADTLVKNGDLVIHTATFRWACSCCCFQGLVA</sequence>
<accession>A0AAV1UHY8</accession>
<name>A0AAV1UHY8_9STRA</name>
<dbReference type="AlphaFoldDB" id="A0AAV1UHY8"/>
<proteinExistence type="predicted"/>
<gene>
    <name evidence="2" type="ORF">PM001_LOCUS18867</name>
</gene>
<dbReference type="Proteomes" id="UP001162060">
    <property type="component" value="Unassembled WGS sequence"/>
</dbReference>